<dbReference type="InterPro" id="IPR018511">
    <property type="entry name" value="Hemolysin-typ_Ca-bd_CS"/>
</dbReference>
<organism evidence="3 4">
    <name type="scientific">Leisingera caerulea</name>
    <name type="common">Phaeobacter caeruleus</name>
    <dbReference type="NCBI Taxonomy" id="506591"/>
    <lineage>
        <taxon>Bacteria</taxon>
        <taxon>Pseudomonadati</taxon>
        <taxon>Pseudomonadota</taxon>
        <taxon>Alphaproteobacteria</taxon>
        <taxon>Rhodobacterales</taxon>
        <taxon>Roseobacteraceae</taxon>
        <taxon>Leisingera</taxon>
    </lineage>
</organism>
<dbReference type="SUPFAM" id="SSF51120">
    <property type="entry name" value="beta-Roll"/>
    <property type="match status" value="7"/>
</dbReference>
<proteinExistence type="predicted"/>
<dbReference type="EMBL" id="CP081078">
    <property type="protein sequence ID" value="UWQ59337.1"/>
    <property type="molecule type" value="Genomic_DNA"/>
</dbReference>
<dbReference type="InterPro" id="IPR001343">
    <property type="entry name" value="Hemolysn_Ca-bd"/>
</dbReference>
<comment type="subcellular location">
    <subcellularLocation>
        <location evidence="1">Secreted</location>
    </subcellularLocation>
</comment>
<dbReference type="InterPro" id="IPR050557">
    <property type="entry name" value="RTX_toxin/Mannuronan_C5-epim"/>
</dbReference>
<evidence type="ECO:0000313" key="3">
    <source>
        <dbReference type="EMBL" id="UWQ59337.1"/>
    </source>
</evidence>
<dbReference type="PANTHER" id="PTHR38340:SF1">
    <property type="entry name" value="S-LAYER PROTEIN"/>
    <property type="match status" value="1"/>
</dbReference>
<evidence type="ECO:0000256" key="1">
    <source>
        <dbReference type="ARBA" id="ARBA00004613"/>
    </source>
</evidence>
<gene>
    <name evidence="3" type="ORF">K3722_04200</name>
</gene>
<keyword evidence="2" id="KW-0964">Secreted</keyword>
<evidence type="ECO:0000256" key="2">
    <source>
        <dbReference type="ARBA" id="ARBA00022525"/>
    </source>
</evidence>
<dbReference type="Pfam" id="PF00353">
    <property type="entry name" value="HemolysinCabind"/>
    <property type="match status" value="5"/>
</dbReference>
<dbReference type="PROSITE" id="PS00330">
    <property type="entry name" value="HEMOLYSIN_CALCIUM"/>
    <property type="match status" value="2"/>
</dbReference>
<accession>A0ABY5WYG6</accession>
<name>A0ABY5WYG6_LEICA</name>
<dbReference type="PRINTS" id="PR00313">
    <property type="entry name" value="CABNDNGRPT"/>
</dbReference>
<protein>
    <submittedName>
        <fullName evidence="3">Uncharacterized protein</fullName>
    </submittedName>
</protein>
<dbReference type="InterPro" id="IPR011049">
    <property type="entry name" value="Serralysin-like_metalloprot_C"/>
</dbReference>
<keyword evidence="4" id="KW-1185">Reference proteome</keyword>
<dbReference type="Gene3D" id="2.150.10.10">
    <property type="entry name" value="Serralysin-like metalloprotease, C-terminal"/>
    <property type="match status" value="6"/>
</dbReference>
<evidence type="ECO:0000313" key="4">
    <source>
        <dbReference type="Proteomes" id="UP001058184"/>
    </source>
</evidence>
<dbReference type="PANTHER" id="PTHR38340">
    <property type="entry name" value="S-LAYER PROTEIN"/>
    <property type="match status" value="1"/>
</dbReference>
<reference evidence="3" key="1">
    <citation type="submission" date="2021-08" db="EMBL/GenBank/DDBJ databases">
        <authorList>
            <person name="Nwanade C."/>
            <person name="Wang M."/>
            <person name="Masoudi A."/>
            <person name="Yu Z."/>
            <person name="Liu J."/>
        </authorList>
    </citation>
    <scope>NUCLEOTIDE SEQUENCE</scope>
    <source>
        <strain evidence="3">S141</strain>
    </source>
</reference>
<dbReference type="Proteomes" id="UP001058184">
    <property type="component" value="Chromosome"/>
</dbReference>
<dbReference type="RefSeq" id="WP_260003252.1">
    <property type="nucleotide sequence ID" value="NZ_CP081078.1"/>
</dbReference>
<sequence length="1387" mass="145472">MYVFTQEQLDQISAAASNTASSHPYADMYDLIYSIIQQPDVLGNVAPGNVIAWFGAAASANRGVGGASDFIRDYTTSQLELRTGDTVSNVDTLLQAASNDIAAAVLADIISSDVVVDGQTLYELPTVHEIGEHDALEAMDVLSVYSPDPAVWSGNPLFLGLGDGSFWQDNILQNAGDTYNLFTTVESFKRAGLTAFLNGGTADLLNLFWSQGESGRDQALNTVSEGYNAANVFLSNAYGGYIGSGLGNMAATSLVIGSEEADFSLEENLMSTPDTFIHGGAGDDLLVGSLGNDLLDGGADNDLATFSDFGNNSSLQFTAIIDRVETDAQFSAEVTSEGVNSALFNIEHLTLGINDDVLAINELATDTTALVSVNGAENGQFGDTVDLSQLQSTGVSVSLTEGAAAIESDGQTLEIEGFENVVGAASDDEITGNAENNILVGGGGADALAGGAGNDVLVVDAADLNNPDGVNVSGGEGRDVLYVDDSSGVEIDMTALSVETAIGGGGQDTIRATASGAGEMVLVAGGDGNDVIHADGGGSSGGTAVLWGGAGADTFYLESGGAAELRIMTANVAGLTSENFATFDTDLLGLGSNFDWSEVDYLILNPDVSDTFYDAGPDGAQLGTQNVTYNVIYGYDEHYGVTPYQIASVSETVTLASDPSGTDIEGEDSWATIHEFSTSFANGLSLASQSAVFGKLRYYWDEVAGSERSYALASVEQYNGFHFSYYTQYSYEGESYWNSSQVPSGAIQVAELDSGYWPFVVFGGGFQGESLSASGAVSGVMPESNGEPSVIDWLESFGASGSLESQTDANAGSHSVGGDGQDSFTLNTGDAFSVVSNFNVNEDTVVVNGITLNPNEAEGAANVSQEGNNTVVSLSTGEMVILKDVDLETWQAAQTEPMVEGDQDPANLDDLIDYYYSADPDGDVVSNGDDVISGGLGNDTLNGGNGNDTYVYALGDGNDLIDDKVGFNRLDLSSFNAADVSFRADGNHDLFIDFADGATVEVNYQFRYDATGSNRISEIVFADGTLDEAAIHSKALADQSGNATVLGTYGWDDTLQGDSSDQALKGGNGDDTYVYNLGDGNDTIEDKYGFNRLDLSSFNAADVSFRANGNHDMFIDFADGSTVEVNYQFRYDAAGSNRISEIVFADGALDEAAIHSKALADQSDKATVLGTYGWDDTLQGDSSNQTLKGGNGDDTYVYNLGDGNDTIDDTYGFNRLDLSGFNAADVSFRPGGVHDMFIDFADGATVEVHYQFRYNAAGSNRISEIVFADGTLDEASIHNKALADQSSNATVLGTYGWDDILRGDGSDQTFEGSNGNDTFVFAAGDGNDTIADFTDTQDLLQFEGFAFEDLSISQDGNDVLVAYGATDTVRVADFSAVDLTAEDFVFV</sequence>